<keyword evidence="2" id="KW-0328">Glycosyltransferase</keyword>
<dbReference type="InterPro" id="IPR050834">
    <property type="entry name" value="Glycosyltransf_2"/>
</dbReference>
<evidence type="ECO:0000259" key="1">
    <source>
        <dbReference type="Pfam" id="PF00535"/>
    </source>
</evidence>
<evidence type="ECO:0000313" key="3">
    <source>
        <dbReference type="Proteomes" id="UP001529423"/>
    </source>
</evidence>
<accession>A0ABT7VP35</accession>
<dbReference type="InterPro" id="IPR001173">
    <property type="entry name" value="Glyco_trans_2-like"/>
</dbReference>
<name>A0ABT7VP35_9LACO</name>
<dbReference type="PANTHER" id="PTHR43685">
    <property type="entry name" value="GLYCOSYLTRANSFERASE"/>
    <property type="match status" value="1"/>
</dbReference>
<keyword evidence="2" id="KW-0808">Transferase</keyword>
<reference evidence="2" key="1">
    <citation type="submission" date="2023-06" db="EMBL/GenBank/DDBJ databases">
        <title>Identification and characterization of horizontal gene transfer across gut microbiota members of farm animals based on homology search.</title>
        <authorList>
            <person name="Schwarzerova J."/>
            <person name="Nykrynova M."/>
            <person name="Jureckova K."/>
            <person name="Cejkova D."/>
            <person name="Rychlik I."/>
        </authorList>
    </citation>
    <scope>NUCLEOTIDE SEQUENCE</scope>
    <source>
        <strain evidence="2">105_WCHN</strain>
    </source>
</reference>
<dbReference type="Gene3D" id="3.90.550.10">
    <property type="entry name" value="Spore Coat Polysaccharide Biosynthesis Protein SpsA, Chain A"/>
    <property type="match status" value="1"/>
</dbReference>
<dbReference type="EC" id="2.4.-.-" evidence="2"/>
<keyword evidence="3" id="KW-1185">Reference proteome</keyword>
<dbReference type="RefSeq" id="WP_289561069.1">
    <property type="nucleotide sequence ID" value="NZ_JAUDEO010000053.1"/>
</dbReference>
<sequence length="272" mass="31860">MQTYKKIGVVVVLYNPGAKEVKTIESYPKNLDYIVLVDNSKEDNSYLFKEILGDQIIYKCLNKNTGIAHALNEGVEFLIPRVDFILTMDQDSLLESSVIDTYRDFISNNPQEISYALTPKYNTDRHPSKPSNGCKYMLLSMQSGTLFSKDIFQKIGLFNEKLFMDVTDWEFFLRMRKNNFKLIRCNKAVLNHHPAKTESKNLFILKLKYGVASPTRYYYQARNLLWTGREYKSALMYTYLLIKYLKIVLLFDNKKEYLKYFKKGLRDAKDLG</sequence>
<reference evidence="2" key="2">
    <citation type="submission" date="2023-06" db="EMBL/GenBank/DDBJ databases">
        <authorList>
            <person name="Zeman M."/>
            <person name="Kubasova T."/>
            <person name="Jahodarova E."/>
            <person name="Nykrynova M."/>
            <person name="Rychlik I."/>
        </authorList>
    </citation>
    <scope>NUCLEOTIDE SEQUENCE</scope>
    <source>
        <strain evidence="2">105_WCHN</strain>
    </source>
</reference>
<comment type="caution">
    <text evidence="2">The sequence shown here is derived from an EMBL/GenBank/DDBJ whole genome shotgun (WGS) entry which is preliminary data.</text>
</comment>
<feature type="domain" description="Glycosyltransferase 2-like" evidence="1">
    <location>
        <begin position="23"/>
        <end position="133"/>
    </location>
</feature>
<dbReference type="Pfam" id="PF00535">
    <property type="entry name" value="Glycos_transf_2"/>
    <property type="match status" value="1"/>
</dbReference>
<dbReference type="PANTHER" id="PTHR43685:SF2">
    <property type="entry name" value="GLYCOSYLTRANSFERASE 2-LIKE DOMAIN-CONTAINING PROTEIN"/>
    <property type="match status" value="1"/>
</dbReference>
<protein>
    <submittedName>
        <fullName evidence="2">Glycosyltransferase</fullName>
        <ecNumber evidence="2">2.4.-.-</ecNumber>
    </submittedName>
</protein>
<dbReference type="EMBL" id="JAUDEO010000053">
    <property type="protein sequence ID" value="MDM8334502.1"/>
    <property type="molecule type" value="Genomic_DNA"/>
</dbReference>
<organism evidence="2 3">
    <name type="scientific">Limosilactobacillus panis</name>
    <dbReference type="NCBI Taxonomy" id="47493"/>
    <lineage>
        <taxon>Bacteria</taxon>
        <taxon>Bacillati</taxon>
        <taxon>Bacillota</taxon>
        <taxon>Bacilli</taxon>
        <taxon>Lactobacillales</taxon>
        <taxon>Lactobacillaceae</taxon>
        <taxon>Limosilactobacillus</taxon>
    </lineage>
</organism>
<gene>
    <name evidence="2" type="ORF">QUW46_07965</name>
</gene>
<dbReference type="GO" id="GO:0016757">
    <property type="term" value="F:glycosyltransferase activity"/>
    <property type="evidence" value="ECO:0007669"/>
    <property type="project" value="UniProtKB-KW"/>
</dbReference>
<evidence type="ECO:0000313" key="2">
    <source>
        <dbReference type="EMBL" id="MDM8334502.1"/>
    </source>
</evidence>
<dbReference type="SUPFAM" id="SSF53448">
    <property type="entry name" value="Nucleotide-diphospho-sugar transferases"/>
    <property type="match status" value="1"/>
</dbReference>
<proteinExistence type="predicted"/>
<dbReference type="InterPro" id="IPR029044">
    <property type="entry name" value="Nucleotide-diphossugar_trans"/>
</dbReference>
<dbReference type="Proteomes" id="UP001529423">
    <property type="component" value="Unassembled WGS sequence"/>
</dbReference>